<comment type="subcellular location">
    <subcellularLocation>
        <location evidence="1">Cell inner membrane</location>
        <topology evidence="1">Multi-pass membrane protein</topology>
    </subcellularLocation>
    <subcellularLocation>
        <location evidence="9">Cell membrane</location>
        <topology evidence="9">Multi-pass membrane protein</topology>
    </subcellularLocation>
</comment>
<keyword evidence="3" id="KW-1003">Cell membrane</keyword>
<dbReference type="Pfam" id="PF01478">
    <property type="entry name" value="Peptidase_A24"/>
    <property type="match status" value="1"/>
</dbReference>
<dbReference type="GO" id="GO:0005886">
    <property type="term" value="C:plasma membrane"/>
    <property type="evidence" value="ECO:0007669"/>
    <property type="project" value="UniProtKB-SubCell"/>
</dbReference>
<name>A0A9J6QJ76_9ENTR</name>
<dbReference type="PANTHER" id="PTHR30487">
    <property type="entry name" value="TYPE 4 PREPILIN-LIKE PROTEINS LEADER PEPTIDE-PROCESSING ENZYME"/>
    <property type="match status" value="1"/>
</dbReference>
<evidence type="ECO:0000256" key="2">
    <source>
        <dbReference type="ARBA" id="ARBA00005801"/>
    </source>
</evidence>
<evidence type="ECO:0000313" key="14">
    <source>
        <dbReference type="Proteomes" id="UP001061282"/>
    </source>
</evidence>
<keyword evidence="9" id="KW-0808">Transferase</keyword>
<dbReference type="GO" id="GO:0032259">
    <property type="term" value="P:methylation"/>
    <property type="evidence" value="ECO:0007669"/>
    <property type="project" value="UniProtKB-KW"/>
</dbReference>
<keyword evidence="9" id="KW-0489">Methyltransferase</keyword>
<dbReference type="RefSeq" id="WP_271269383.1">
    <property type="nucleotide sequence ID" value="NZ_JAMGZJ010000078.1"/>
</dbReference>
<keyword evidence="9" id="KW-0511">Multifunctional enzyme</keyword>
<dbReference type="InterPro" id="IPR010627">
    <property type="entry name" value="Prepilin_pept_A24_N"/>
</dbReference>
<dbReference type="InterPro" id="IPR050882">
    <property type="entry name" value="Prepilin_peptidase/N-MTase"/>
</dbReference>
<comment type="function">
    <text evidence="9">Plays an essential role in type IV pili and type II pseudopili formation by proteolytically removing the leader sequence from substrate proteins and subsequently monomethylating the alpha-amino group of the newly exposed N-terminal phenylalanine.</text>
</comment>
<dbReference type="InterPro" id="IPR014032">
    <property type="entry name" value="Peptidase_A24A_bac"/>
</dbReference>
<feature type="transmembrane region" description="Helical" evidence="10">
    <location>
        <begin position="205"/>
        <end position="232"/>
    </location>
</feature>
<keyword evidence="14" id="KW-1185">Reference proteome</keyword>
<proteinExistence type="inferred from homology"/>
<evidence type="ECO:0000256" key="6">
    <source>
        <dbReference type="ARBA" id="ARBA00022989"/>
    </source>
</evidence>
<dbReference type="GO" id="GO:0004190">
    <property type="term" value="F:aspartic-type endopeptidase activity"/>
    <property type="evidence" value="ECO:0007669"/>
    <property type="project" value="UniProtKB-EC"/>
</dbReference>
<keyword evidence="5 9" id="KW-0812">Transmembrane</keyword>
<protein>
    <recommendedName>
        <fullName evidence="9">Prepilin leader peptidase/N-methyltransferase</fullName>
        <ecNumber evidence="9">2.1.1.-</ecNumber>
        <ecNumber evidence="9">3.4.23.43</ecNumber>
    </recommendedName>
</protein>
<feature type="domain" description="Prepilin type IV endopeptidase peptidase" evidence="11">
    <location>
        <begin position="121"/>
        <end position="227"/>
    </location>
</feature>
<dbReference type="Proteomes" id="UP001061282">
    <property type="component" value="Unassembled WGS sequence"/>
</dbReference>
<feature type="domain" description="Prepilin peptidase A24 N-terminal" evidence="12">
    <location>
        <begin position="21"/>
        <end position="107"/>
    </location>
</feature>
<gene>
    <name evidence="13" type="ORF">M8013_19245</name>
</gene>
<dbReference type="EMBL" id="JAMGZJ010000078">
    <property type="protein sequence ID" value="MCU6670868.1"/>
    <property type="molecule type" value="Genomic_DNA"/>
</dbReference>
<evidence type="ECO:0000256" key="8">
    <source>
        <dbReference type="RuleBase" id="RU003793"/>
    </source>
</evidence>
<dbReference type="GO" id="GO:0008168">
    <property type="term" value="F:methyltransferase activity"/>
    <property type="evidence" value="ECO:0007669"/>
    <property type="project" value="UniProtKB-KW"/>
</dbReference>
<dbReference type="PRINTS" id="PR00864">
    <property type="entry name" value="PREPILNPTASE"/>
</dbReference>
<keyword evidence="6 10" id="KW-1133">Transmembrane helix</keyword>
<keyword evidence="4" id="KW-0997">Cell inner membrane</keyword>
<sequence>MNALTVLHAQALPGLCAASMLLGAIFGSFLGVVAERLPAWVREEAGAGNLLYPPSHCPACQHRLSAWENIPLLSWLWLRGRCRHCRTPIPLRLLMLELLSALFFALSAGLAPSVGMMLCLWVLWCGLLPLALIDLREQLLPDCLTQPLLWVGLLINLHLHFLPLADALYGAVAGYLALWLVYWGHRLATGREGLGYGDFKLLAALGAWCGWQALPSILLLAALGGIVGWALFFQRQDRDHAIPFGPFLAFAGLTIFILQHLFFTF</sequence>
<reference evidence="13" key="1">
    <citation type="submission" date="2022-05" db="EMBL/GenBank/DDBJ databases">
        <title>Description of a novel species of Leclercia; Leclercia tamurae and the Proposal for a Novel Genus Silvania gen. nov. Containing Two Novel Species Silvania hatchlandensis sp. nov. and Silvania confinis sp. nov. Isolated from the Rhizosphere of Oak.</title>
        <authorList>
            <person name="Maddock D.W."/>
            <person name="Brady C.L."/>
            <person name="Denman S."/>
            <person name="Arnold D."/>
        </authorList>
    </citation>
    <scope>NUCLEOTIDE SEQUENCE</scope>
    <source>
        <strain evidence="13">H4N4</strain>
    </source>
</reference>
<organism evidence="13 14">
    <name type="scientific">Silvania confinis</name>
    <dbReference type="NCBI Taxonomy" id="2926470"/>
    <lineage>
        <taxon>Bacteria</taxon>
        <taxon>Pseudomonadati</taxon>
        <taxon>Pseudomonadota</taxon>
        <taxon>Gammaproteobacteria</taxon>
        <taxon>Enterobacterales</taxon>
        <taxon>Enterobacteriaceae</taxon>
        <taxon>Silvania</taxon>
    </lineage>
</organism>
<dbReference type="Pfam" id="PF06750">
    <property type="entry name" value="A24_N_bact"/>
    <property type="match status" value="1"/>
</dbReference>
<keyword evidence="9" id="KW-0645">Protease</keyword>
<accession>A0A9J6QJ76</accession>
<comment type="caution">
    <text evidence="13">The sequence shown here is derived from an EMBL/GenBank/DDBJ whole genome shotgun (WGS) entry which is preliminary data.</text>
</comment>
<dbReference type="EC" id="3.4.23.43" evidence="9"/>
<dbReference type="Gene3D" id="1.20.120.1220">
    <property type="match status" value="1"/>
</dbReference>
<evidence type="ECO:0000313" key="13">
    <source>
        <dbReference type="EMBL" id="MCU6670868.1"/>
    </source>
</evidence>
<feature type="transmembrane region" description="Helical" evidence="10">
    <location>
        <begin position="244"/>
        <end position="263"/>
    </location>
</feature>
<keyword evidence="9" id="KW-0378">Hydrolase</keyword>
<evidence type="ECO:0000256" key="4">
    <source>
        <dbReference type="ARBA" id="ARBA00022519"/>
    </source>
</evidence>
<evidence type="ECO:0000256" key="9">
    <source>
        <dbReference type="RuleBase" id="RU003794"/>
    </source>
</evidence>
<dbReference type="GO" id="GO:0006465">
    <property type="term" value="P:signal peptide processing"/>
    <property type="evidence" value="ECO:0007669"/>
    <property type="project" value="TreeGrafter"/>
</dbReference>
<comment type="similarity">
    <text evidence="2 8">Belongs to the peptidase A24 family.</text>
</comment>
<evidence type="ECO:0000259" key="11">
    <source>
        <dbReference type="Pfam" id="PF01478"/>
    </source>
</evidence>
<evidence type="ECO:0000259" key="12">
    <source>
        <dbReference type="Pfam" id="PF06750"/>
    </source>
</evidence>
<evidence type="ECO:0000256" key="10">
    <source>
        <dbReference type="SAM" id="Phobius"/>
    </source>
</evidence>
<keyword evidence="7 10" id="KW-0472">Membrane</keyword>
<dbReference type="InterPro" id="IPR000045">
    <property type="entry name" value="Prepilin_IV_endopep_pep"/>
</dbReference>
<evidence type="ECO:0000256" key="5">
    <source>
        <dbReference type="ARBA" id="ARBA00022692"/>
    </source>
</evidence>
<evidence type="ECO:0000256" key="7">
    <source>
        <dbReference type="ARBA" id="ARBA00023136"/>
    </source>
</evidence>
<dbReference type="AlphaFoldDB" id="A0A9J6QJ76"/>
<comment type="catalytic activity">
    <reaction evidence="9">
        <text>Typically cleaves a -Gly-|-Phe- bond to release an N-terminal, basic peptide of 5-8 residues from type IV prepilin, and then N-methylates the new N-terminal amino group, the methyl donor being S-adenosyl-L-methionine.</text>
        <dbReference type="EC" id="3.4.23.43"/>
    </reaction>
</comment>
<feature type="transmembrane region" description="Helical" evidence="10">
    <location>
        <begin position="167"/>
        <end position="184"/>
    </location>
</feature>
<evidence type="ECO:0000256" key="3">
    <source>
        <dbReference type="ARBA" id="ARBA00022475"/>
    </source>
</evidence>
<feature type="transmembrane region" description="Helical" evidence="10">
    <location>
        <begin position="12"/>
        <end position="34"/>
    </location>
</feature>
<dbReference type="EC" id="2.1.1.-" evidence="9"/>
<dbReference type="PANTHER" id="PTHR30487:SF0">
    <property type="entry name" value="PREPILIN LEADER PEPTIDASE_N-METHYLTRANSFERASE-RELATED"/>
    <property type="match status" value="1"/>
</dbReference>
<evidence type="ECO:0000256" key="1">
    <source>
        <dbReference type="ARBA" id="ARBA00004429"/>
    </source>
</evidence>